<evidence type="ECO:0000256" key="5">
    <source>
        <dbReference type="ARBA" id="ARBA00022853"/>
    </source>
</evidence>
<feature type="region of interest" description="Disordered" evidence="9">
    <location>
        <begin position="755"/>
        <end position="775"/>
    </location>
</feature>
<name>A0A813EXY4_POLGL</name>
<protein>
    <recommendedName>
        <fullName evidence="8">Protein HIRA</fullName>
    </recommendedName>
</protein>
<feature type="compositionally biased region" description="Basic and acidic residues" evidence="9">
    <location>
        <begin position="948"/>
        <end position="958"/>
    </location>
</feature>
<dbReference type="GO" id="GO:0031491">
    <property type="term" value="F:nucleosome binding"/>
    <property type="evidence" value="ECO:0007669"/>
    <property type="project" value="TreeGrafter"/>
</dbReference>
<reference evidence="11" key="1">
    <citation type="submission" date="2021-02" db="EMBL/GenBank/DDBJ databases">
        <authorList>
            <person name="Dougan E. K."/>
            <person name="Rhodes N."/>
            <person name="Thang M."/>
            <person name="Chan C."/>
        </authorList>
    </citation>
    <scope>NUCLEOTIDE SEQUENCE</scope>
</reference>
<evidence type="ECO:0000313" key="12">
    <source>
        <dbReference type="Proteomes" id="UP000654075"/>
    </source>
</evidence>
<dbReference type="PANTHER" id="PTHR13831">
    <property type="entry name" value="MEMBER OF THE HIR1 FAMILY OF WD-REPEAT PROTEINS"/>
    <property type="match status" value="1"/>
</dbReference>
<dbReference type="AlphaFoldDB" id="A0A813EXY4"/>
<dbReference type="GO" id="GO:0005634">
    <property type="term" value="C:nucleus"/>
    <property type="evidence" value="ECO:0007669"/>
    <property type="project" value="UniProtKB-SubCell"/>
</dbReference>
<dbReference type="PANTHER" id="PTHR13831:SF0">
    <property type="entry name" value="PROTEIN HIRA"/>
    <property type="match status" value="1"/>
</dbReference>
<keyword evidence="8" id="KW-0678">Repressor</keyword>
<evidence type="ECO:0000256" key="4">
    <source>
        <dbReference type="ARBA" id="ARBA00022737"/>
    </source>
</evidence>
<dbReference type="GO" id="GO:0000785">
    <property type="term" value="C:chromatin"/>
    <property type="evidence" value="ECO:0007669"/>
    <property type="project" value="TreeGrafter"/>
</dbReference>
<dbReference type="GO" id="GO:0006351">
    <property type="term" value="P:DNA-templated transcription"/>
    <property type="evidence" value="ECO:0007669"/>
    <property type="project" value="InterPro"/>
</dbReference>
<feature type="domain" description="CAF1B/HIR1 beta-propeller" evidence="10">
    <location>
        <begin position="127"/>
        <end position="499"/>
    </location>
</feature>
<comment type="subcellular location">
    <subcellularLocation>
        <location evidence="1 8">Nucleus</location>
    </subcellularLocation>
</comment>
<dbReference type="EMBL" id="CAJNNV010017536">
    <property type="protein sequence ID" value="CAE8605218.1"/>
    <property type="molecule type" value="Genomic_DNA"/>
</dbReference>
<evidence type="ECO:0000256" key="9">
    <source>
        <dbReference type="SAM" id="MobiDB-lite"/>
    </source>
</evidence>
<dbReference type="InterPro" id="IPR055410">
    <property type="entry name" value="Beta-prop_CAF1B_HIR1"/>
</dbReference>
<evidence type="ECO:0000256" key="1">
    <source>
        <dbReference type="ARBA" id="ARBA00004123"/>
    </source>
</evidence>
<keyword evidence="6 8" id="KW-0539">Nucleus</keyword>
<dbReference type="InterPro" id="IPR015943">
    <property type="entry name" value="WD40/YVTN_repeat-like_dom_sf"/>
</dbReference>
<evidence type="ECO:0000259" key="10">
    <source>
        <dbReference type="Pfam" id="PF24105"/>
    </source>
</evidence>
<feature type="region of interest" description="Disordered" evidence="9">
    <location>
        <begin position="915"/>
        <end position="969"/>
    </location>
</feature>
<feature type="repeat" description="WD" evidence="7">
    <location>
        <begin position="245"/>
        <end position="289"/>
    </location>
</feature>
<feature type="region of interest" description="Disordered" evidence="9">
    <location>
        <begin position="23"/>
        <end position="110"/>
    </location>
</feature>
<evidence type="ECO:0000256" key="7">
    <source>
        <dbReference type="PROSITE-ProRule" id="PRU00221"/>
    </source>
</evidence>
<dbReference type="Pfam" id="PF24105">
    <property type="entry name" value="Beta-prop_CAF1B_HIR1"/>
    <property type="match status" value="1"/>
</dbReference>
<dbReference type="SUPFAM" id="SSF69322">
    <property type="entry name" value="Tricorn protease domain 2"/>
    <property type="match status" value="1"/>
</dbReference>
<evidence type="ECO:0000256" key="6">
    <source>
        <dbReference type="ARBA" id="ARBA00023242"/>
    </source>
</evidence>
<organism evidence="11 12">
    <name type="scientific">Polarella glacialis</name>
    <name type="common">Dinoflagellate</name>
    <dbReference type="NCBI Taxonomy" id="89957"/>
    <lineage>
        <taxon>Eukaryota</taxon>
        <taxon>Sar</taxon>
        <taxon>Alveolata</taxon>
        <taxon>Dinophyceae</taxon>
        <taxon>Suessiales</taxon>
        <taxon>Suessiaceae</taxon>
        <taxon>Polarella</taxon>
    </lineage>
</organism>
<dbReference type="SUPFAM" id="SSF50978">
    <property type="entry name" value="WD40 repeat-like"/>
    <property type="match status" value="1"/>
</dbReference>
<keyword evidence="4 8" id="KW-0677">Repeat</keyword>
<accession>A0A813EXY4</accession>
<keyword evidence="12" id="KW-1185">Reference proteome</keyword>
<gene>
    <name evidence="11" type="ORF">PGLA1383_LOCUS23337</name>
</gene>
<feature type="repeat" description="WD" evidence="7">
    <location>
        <begin position="187"/>
        <end position="218"/>
    </location>
</feature>
<evidence type="ECO:0000256" key="3">
    <source>
        <dbReference type="ARBA" id="ARBA00022574"/>
    </source>
</evidence>
<keyword evidence="8" id="KW-0805">Transcription regulation</keyword>
<dbReference type="InterPro" id="IPR001680">
    <property type="entry name" value="WD40_rpt"/>
</dbReference>
<comment type="similarity">
    <text evidence="2 8">Belongs to the WD repeat HIR1 family.</text>
</comment>
<dbReference type="InterPro" id="IPR036322">
    <property type="entry name" value="WD40_repeat_dom_sf"/>
</dbReference>
<evidence type="ECO:0000313" key="11">
    <source>
        <dbReference type="EMBL" id="CAE8605218.1"/>
    </source>
</evidence>
<evidence type="ECO:0000256" key="8">
    <source>
        <dbReference type="RuleBase" id="RU364014"/>
    </source>
</evidence>
<dbReference type="Gene3D" id="2.130.10.10">
    <property type="entry name" value="YVTN repeat-like/Quinoprotein amine dehydrogenase"/>
    <property type="match status" value="3"/>
</dbReference>
<keyword evidence="5 8" id="KW-0156">Chromatin regulator</keyword>
<keyword evidence="3 7" id="KW-0853">WD repeat</keyword>
<feature type="compositionally biased region" description="Low complexity" evidence="9">
    <location>
        <begin position="98"/>
        <end position="110"/>
    </location>
</feature>
<dbReference type="SMART" id="SM00320">
    <property type="entry name" value="WD40"/>
    <property type="match status" value="5"/>
</dbReference>
<keyword evidence="8" id="KW-0804">Transcription</keyword>
<sequence>MSAAPEQGKGLLKRKKIGGWVVDLDDDIAETPPGPGQSEDGVAEEALPEEKALPEAKAPLPAASATIPSTPATPARDRQSSALPGLTPQRSPKPRLTAAAPESAASSEAPVLKQVAAKLQKLAGLDHRDTSILSIDFAPPSETSSSQVSGSWRLVTAGQDCAVKLWSIEMPALAGPAPSSCKWLATMSEHSSAVNCARWSPDFGMIASCDADAALIVWAPGAGGLQAFRASEKSGPEPWHRKWLLRGHRGEICDLAWHPNLHPKFALASCSHDGCIRLWSVAQGECTAVLQTPEGGLIKGISFDPLGQYLATMSDVLGVNNRTRAGLWECPDEDGAVWRQVHVNQEPWSKPCHLGTAVYFRRPSWDPLGQSIIFPYGEYLRSEASTPRFFAAMFAREAWATPRLYKGHSQRVAVARFCPVVFGPPGEPEKAAVALALGSQDGTLSIWMSHHPMPLCVLSELVDENCIITDIAWAPDGSSLALTSNDGKACLVSVVWDELLSGLEGSWSGLDVRRWCCQRQLEVFQPSWDLPLQPSRQLGLDVRRPDAEDLPPPEAKRRRPRNLAGLEAWSLGRDKDNLDLIGSPTWSEPQECQPAASEQVVGSVTLKDAIKMQELIIEPVVSPVGRLCRVRAWNLGDAAVNRGGGSSSSTSSAGGRIRPSWQVALDGQVIKSSLCGGIAVLALEDELPASRTNKTRWMLYFLDAASGRHLHPPMQLSERPARLQLVEGGISLMLIGSASGCLSVWRFDSDGKGSRRGMEQSVSEIPVPPAARQPDSMGLLPNASRAPYLLGSDFANVYHRDLCCWIAVDTWRHSMSPLSFQLALSCPGHETGQEHHLTELLRRWRPKSCSSELLRSVLADEEDLGYRVHLDCVAQLSHELAVMKLLGSQEEMQRALHELSAYCSEVEADDVEDALNGADGKEGASSASGSFGDGVEKHTSESGGGAADVRERGLQFRKKEWKPRTKRSF</sequence>
<comment type="caution">
    <text evidence="11">The sequence shown here is derived from an EMBL/GenBank/DDBJ whole genome shotgun (WGS) entry which is preliminary data.</text>
</comment>
<feature type="compositionally biased region" description="Low complexity" evidence="9">
    <location>
        <begin position="55"/>
        <end position="74"/>
    </location>
</feature>
<dbReference type="GO" id="GO:0000417">
    <property type="term" value="C:HIR complex"/>
    <property type="evidence" value="ECO:0007669"/>
    <property type="project" value="TreeGrafter"/>
</dbReference>
<dbReference type="InterPro" id="IPR031120">
    <property type="entry name" value="HIR1-like"/>
</dbReference>
<dbReference type="PROSITE" id="PS50294">
    <property type="entry name" value="WD_REPEATS_REGION"/>
    <property type="match status" value="2"/>
</dbReference>
<dbReference type="GO" id="GO:0006338">
    <property type="term" value="P:chromatin remodeling"/>
    <property type="evidence" value="ECO:0007669"/>
    <property type="project" value="TreeGrafter"/>
</dbReference>
<dbReference type="Proteomes" id="UP000654075">
    <property type="component" value="Unassembled WGS sequence"/>
</dbReference>
<dbReference type="OrthoDB" id="417353at2759"/>
<proteinExistence type="inferred from homology"/>
<dbReference type="PROSITE" id="PS50082">
    <property type="entry name" value="WD_REPEATS_2"/>
    <property type="match status" value="2"/>
</dbReference>
<feature type="compositionally biased region" description="Basic residues" evidence="9">
    <location>
        <begin position="959"/>
        <end position="969"/>
    </location>
</feature>
<comment type="function">
    <text evidence="8">Required for replication-independent chromatin assembly and for the periodic repression of histone gene transcription during the cell cycle.</text>
</comment>
<evidence type="ECO:0000256" key="2">
    <source>
        <dbReference type="ARBA" id="ARBA00007306"/>
    </source>
</evidence>